<dbReference type="InterPro" id="IPR006379">
    <property type="entry name" value="HAD-SF_hydro_IIB"/>
</dbReference>
<proteinExistence type="predicted"/>
<evidence type="ECO:0000313" key="2">
    <source>
        <dbReference type="EMBL" id="MST32565.1"/>
    </source>
</evidence>
<protein>
    <submittedName>
        <fullName evidence="2">HAD-IIB family hydrolase</fullName>
    </submittedName>
</protein>
<dbReference type="SUPFAM" id="SSF56784">
    <property type="entry name" value="HAD-like"/>
    <property type="match status" value="1"/>
</dbReference>
<dbReference type="GO" id="GO:0016787">
    <property type="term" value="F:hydrolase activity"/>
    <property type="evidence" value="ECO:0007669"/>
    <property type="project" value="UniProtKB-KW"/>
</dbReference>
<dbReference type="InterPro" id="IPR023214">
    <property type="entry name" value="HAD_sf"/>
</dbReference>
<dbReference type="InterPro" id="IPR036412">
    <property type="entry name" value="HAD-like_sf"/>
</dbReference>
<evidence type="ECO:0000313" key="3">
    <source>
        <dbReference type="Proteomes" id="UP000437736"/>
    </source>
</evidence>
<feature type="compositionally biased region" description="Pro residues" evidence="1">
    <location>
        <begin position="7"/>
        <end position="20"/>
    </location>
</feature>
<comment type="caution">
    <text evidence="2">The sequence shown here is derived from an EMBL/GenBank/DDBJ whole genome shotgun (WGS) entry which is preliminary data.</text>
</comment>
<name>A0ABW9QRU2_9ACTN</name>
<dbReference type="PROSITE" id="PS01228">
    <property type="entry name" value="COF_1"/>
    <property type="match status" value="1"/>
</dbReference>
<evidence type="ECO:0000256" key="1">
    <source>
        <dbReference type="SAM" id="MobiDB-lite"/>
    </source>
</evidence>
<dbReference type="Gene3D" id="3.40.50.1000">
    <property type="entry name" value="HAD superfamily/HAD-like"/>
    <property type="match status" value="1"/>
</dbReference>
<accession>A0ABW9QRU2</accession>
<dbReference type="Gene3D" id="3.30.1240.10">
    <property type="match status" value="1"/>
</dbReference>
<feature type="region of interest" description="Disordered" evidence="1">
    <location>
        <begin position="1"/>
        <end position="28"/>
    </location>
</feature>
<keyword evidence="3" id="KW-1185">Reference proteome</keyword>
<keyword evidence="2" id="KW-0378">Hydrolase</keyword>
<dbReference type="NCBIfam" id="TIGR01484">
    <property type="entry name" value="HAD-SF-IIB"/>
    <property type="match status" value="1"/>
</dbReference>
<reference evidence="2 3" key="1">
    <citation type="submission" date="2019-11" db="EMBL/GenBank/DDBJ databases">
        <title>Acidiferrimicrobium australis gen. nov., sp. nov., an acidophilic and obligately heterotrophic, member of the Actinobacteria that catalyses dissimilatory oxido- reduction of iron isolated from metal-rich acidic water in Chile.</title>
        <authorList>
            <person name="Gonzalez D."/>
            <person name="Huber K."/>
            <person name="Hedrich S."/>
            <person name="Rojas-Villalobos C."/>
            <person name="Quatrini R."/>
            <person name="Dinamarca M.A."/>
            <person name="Schwarz A."/>
            <person name="Canales C."/>
            <person name="Nancucheo I."/>
        </authorList>
    </citation>
    <scope>NUCLEOTIDE SEQUENCE [LARGE SCALE GENOMIC DNA]</scope>
    <source>
        <strain evidence="2 3">USS-CCA1</strain>
    </source>
</reference>
<dbReference type="Pfam" id="PF08282">
    <property type="entry name" value="Hydrolase_3"/>
    <property type="match status" value="1"/>
</dbReference>
<organism evidence="2 3">
    <name type="scientific">Acidiferrimicrobium australe</name>
    <dbReference type="NCBI Taxonomy" id="2664430"/>
    <lineage>
        <taxon>Bacteria</taxon>
        <taxon>Bacillati</taxon>
        <taxon>Actinomycetota</taxon>
        <taxon>Acidimicrobiia</taxon>
        <taxon>Acidimicrobiales</taxon>
        <taxon>Acidimicrobiaceae</taxon>
        <taxon>Acidiferrimicrobium</taxon>
    </lineage>
</organism>
<dbReference type="Proteomes" id="UP000437736">
    <property type="component" value="Unassembled WGS sequence"/>
</dbReference>
<dbReference type="PROSITE" id="PS01229">
    <property type="entry name" value="COF_2"/>
    <property type="match status" value="1"/>
</dbReference>
<dbReference type="PANTHER" id="PTHR10000:SF8">
    <property type="entry name" value="HAD SUPERFAMILY HYDROLASE-LIKE, TYPE 3"/>
    <property type="match status" value="1"/>
</dbReference>
<dbReference type="EMBL" id="WJHE01000331">
    <property type="protein sequence ID" value="MST32565.1"/>
    <property type="molecule type" value="Genomic_DNA"/>
</dbReference>
<gene>
    <name evidence="2" type="ORF">GHK86_07495</name>
</gene>
<dbReference type="PANTHER" id="PTHR10000">
    <property type="entry name" value="PHOSPHOSERINE PHOSPHATASE"/>
    <property type="match status" value="1"/>
</dbReference>
<sequence length="312" mass="32397">MVSCTPPWTPPSPSSPPGSPGAPGSLPAVRSDGISASWWDGIAPERVRVVATDLDGTLLSPGGTVSSRTAQAVAAARAAGIHVLPVTGRPPQSLWDLATTAGLGPLGICSNGAVVVDLEEQSVVEVDHLPGELAAELVHRSRRVEPEIRFAVDNLESFTHETTFFEHTVDWDEVVYETDDLTPVLATGCLKLIARRPGLSAAELIARLEPVLGPAVHLTTSGLDWVDIGAVGITKATALARVCSRLGAGAPEVVAVGDNHNDLTMLAWAGRGLAMANAAEVIRTSADAVLPGNHDEGVAVLLERLAAARTRA</sequence>